<protein>
    <recommendedName>
        <fullName evidence="4">Cytochrome c domain-containing protein</fullName>
    </recommendedName>
</protein>
<feature type="signal peptide" evidence="1">
    <location>
        <begin position="1"/>
        <end position="27"/>
    </location>
</feature>
<evidence type="ECO:0000256" key="1">
    <source>
        <dbReference type="SAM" id="SignalP"/>
    </source>
</evidence>
<gene>
    <name evidence="2" type="ordered locus">Rfer_0762</name>
</gene>
<accession>Q220P1</accession>
<dbReference type="eggNOG" id="COG4654">
    <property type="taxonomic scope" value="Bacteria"/>
</dbReference>
<dbReference type="KEGG" id="rfr:Rfer_0762"/>
<dbReference type="OrthoDB" id="8910827at2"/>
<keyword evidence="1" id="KW-0732">Signal</keyword>
<dbReference type="Gene3D" id="1.10.760.10">
    <property type="entry name" value="Cytochrome c-like domain"/>
    <property type="match status" value="1"/>
</dbReference>
<dbReference type="AlphaFoldDB" id="Q220P1"/>
<dbReference type="Proteomes" id="UP000008332">
    <property type="component" value="Chromosome"/>
</dbReference>
<dbReference type="GO" id="GO:0020037">
    <property type="term" value="F:heme binding"/>
    <property type="evidence" value="ECO:0007669"/>
    <property type="project" value="InterPro"/>
</dbReference>
<proteinExistence type="predicted"/>
<dbReference type="EMBL" id="CP000267">
    <property type="protein sequence ID" value="ABD68512.1"/>
    <property type="molecule type" value="Genomic_DNA"/>
</dbReference>
<evidence type="ECO:0000313" key="2">
    <source>
        <dbReference type="EMBL" id="ABD68512.1"/>
    </source>
</evidence>
<evidence type="ECO:0000313" key="3">
    <source>
        <dbReference type="Proteomes" id="UP000008332"/>
    </source>
</evidence>
<reference evidence="3" key="1">
    <citation type="submission" date="2006-02" db="EMBL/GenBank/DDBJ databases">
        <title>Complete sequence of chromosome of Rhodoferax ferrireducens DSM 15236.</title>
        <authorList>
            <person name="Copeland A."/>
            <person name="Lucas S."/>
            <person name="Lapidus A."/>
            <person name="Barry K."/>
            <person name="Detter J.C."/>
            <person name="Glavina del Rio T."/>
            <person name="Hammon N."/>
            <person name="Israni S."/>
            <person name="Pitluck S."/>
            <person name="Brettin T."/>
            <person name="Bruce D."/>
            <person name="Han C."/>
            <person name="Tapia R."/>
            <person name="Gilna P."/>
            <person name="Kiss H."/>
            <person name="Schmutz J."/>
            <person name="Larimer F."/>
            <person name="Land M."/>
            <person name="Kyrpides N."/>
            <person name="Ivanova N."/>
            <person name="Richardson P."/>
        </authorList>
    </citation>
    <scope>NUCLEOTIDE SEQUENCE [LARGE SCALE GENOMIC DNA]</scope>
    <source>
        <strain evidence="3">ATCC BAA-621 / DSM 15236 / T118</strain>
    </source>
</reference>
<organism evidence="2 3">
    <name type="scientific">Albidiferax ferrireducens (strain ATCC BAA-621 / DSM 15236 / T118)</name>
    <name type="common">Rhodoferax ferrireducens</name>
    <dbReference type="NCBI Taxonomy" id="338969"/>
    <lineage>
        <taxon>Bacteria</taxon>
        <taxon>Pseudomonadati</taxon>
        <taxon>Pseudomonadota</taxon>
        <taxon>Betaproteobacteria</taxon>
        <taxon>Burkholderiales</taxon>
        <taxon>Comamonadaceae</taxon>
        <taxon>Rhodoferax</taxon>
    </lineage>
</organism>
<sequence length="108" mass="11850">MRHALHSRTFCASTLLLAVAWPLAANASAQLAVDHGCYNCHGANLRDEAPSMERLAQKLSKYKGDPAAQQKFVDKYRAGEMFGHIDAHERLSLESATALVRWLAEGGK</sequence>
<name>Q220P1_ALBFT</name>
<dbReference type="HOGENOM" id="CLU_2194893_0_0_4"/>
<dbReference type="STRING" id="338969.Rfer_0762"/>
<dbReference type="InterPro" id="IPR036909">
    <property type="entry name" value="Cyt_c-like_dom_sf"/>
</dbReference>
<keyword evidence="3" id="KW-1185">Reference proteome</keyword>
<feature type="chain" id="PRO_5004200267" description="Cytochrome c domain-containing protein" evidence="1">
    <location>
        <begin position="28"/>
        <end position="108"/>
    </location>
</feature>
<dbReference type="GO" id="GO:0009055">
    <property type="term" value="F:electron transfer activity"/>
    <property type="evidence" value="ECO:0007669"/>
    <property type="project" value="InterPro"/>
</dbReference>
<dbReference type="SUPFAM" id="SSF46626">
    <property type="entry name" value="Cytochrome c"/>
    <property type="match status" value="1"/>
</dbReference>
<dbReference type="RefSeq" id="WP_011463085.1">
    <property type="nucleotide sequence ID" value="NC_007908.1"/>
</dbReference>
<evidence type="ECO:0008006" key="4">
    <source>
        <dbReference type="Google" id="ProtNLM"/>
    </source>
</evidence>